<evidence type="ECO:0000313" key="4">
    <source>
        <dbReference type="EMBL" id="SPO34838.1"/>
    </source>
</evidence>
<gene>
    <name evidence="4" type="ORF">PSFLO_00309</name>
</gene>
<name>A0A5C3ERI2_9BASI</name>
<feature type="signal peptide" evidence="2">
    <location>
        <begin position="1"/>
        <end position="23"/>
    </location>
</feature>
<dbReference type="Pfam" id="PF14040">
    <property type="entry name" value="DNase_NucA_NucB"/>
    <property type="match status" value="1"/>
</dbReference>
<proteinExistence type="predicted"/>
<evidence type="ECO:0000313" key="5">
    <source>
        <dbReference type="Proteomes" id="UP000323386"/>
    </source>
</evidence>
<keyword evidence="2" id="KW-0732">Signal</keyword>
<organism evidence="4 5">
    <name type="scientific">Pseudozyma flocculosa</name>
    <dbReference type="NCBI Taxonomy" id="84751"/>
    <lineage>
        <taxon>Eukaryota</taxon>
        <taxon>Fungi</taxon>
        <taxon>Dikarya</taxon>
        <taxon>Basidiomycota</taxon>
        <taxon>Ustilaginomycotina</taxon>
        <taxon>Ustilaginomycetes</taxon>
        <taxon>Ustilaginales</taxon>
        <taxon>Ustilaginaceae</taxon>
        <taxon>Pseudozyma</taxon>
    </lineage>
</organism>
<protein>
    <recommendedName>
        <fullName evidence="3">Deoxyribonuclease NucA/NucB domain-containing protein</fullName>
    </recommendedName>
</protein>
<evidence type="ECO:0000256" key="2">
    <source>
        <dbReference type="SAM" id="SignalP"/>
    </source>
</evidence>
<dbReference type="EMBL" id="OOIP01000001">
    <property type="protein sequence ID" value="SPO34838.1"/>
    <property type="molecule type" value="Genomic_DNA"/>
</dbReference>
<sequence>MFGRSTFVPALALCVAAPLGVLSATLTFDCAKVPNICSNDCYAIQCLGKPSTLHRDSANASTRRQQTACQSPNRCSGNPTDSNSCDEYPYASSIEGGAGSATRCVPSAENSSQGGSLSSFYRSAGVADGDAYNVAFKGSSGLQYCSGSCTNSGNELVKRYPVATQYNRREFETEDGETILMFEPVGQRGLLDSVVGTDAFLGDEERSVKIVKAL</sequence>
<dbReference type="Proteomes" id="UP000323386">
    <property type="component" value="Unassembled WGS sequence"/>
</dbReference>
<reference evidence="4 5" key="1">
    <citation type="submission" date="2018-03" db="EMBL/GenBank/DDBJ databases">
        <authorList>
            <person name="Guldener U."/>
        </authorList>
    </citation>
    <scope>NUCLEOTIDE SEQUENCE [LARGE SCALE GENOMIC DNA]</scope>
    <source>
        <strain evidence="4 5">DAOM196992</strain>
    </source>
</reference>
<dbReference type="InterPro" id="IPR029476">
    <property type="entry name" value="DNase_NucA_NucB"/>
</dbReference>
<accession>A0A5C3ERI2</accession>
<keyword evidence="5" id="KW-1185">Reference proteome</keyword>
<feature type="region of interest" description="Disordered" evidence="1">
    <location>
        <begin position="57"/>
        <end position="81"/>
    </location>
</feature>
<feature type="compositionally biased region" description="Polar residues" evidence="1">
    <location>
        <begin position="58"/>
        <end position="81"/>
    </location>
</feature>
<evidence type="ECO:0000256" key="1">
    <source>
        <dbReference type="SAM" id="MobiDB-lite"/>
    </source>
</evidence>
<feature type="domain" description="Deoxyribonuclease NucA/NucB" evidence="3">
    <location>
        <begin position="41"/>
        <end position="134"/>
    </location>
</feature>
<dbReference type="OrthoDB" id="3259102at2759"/>
<dbReference type="AlphaFoldDB" id="A0A5C3ERI2"/>
<evidence type="ECO:0000259" key="3">
    <source>
        <dbReference type="Pfam" id="PF14040"/>
    </source>
</evidence>
<feature type="chain" id="PRO_5022884946" description="Deoxyribonuclease NucA/NucB domain-containing protein" evidence="2">
    <location>
        <begin position="24"/>
        <end position="214"/>
    </location>
</feature>